<evidence type="ECO:0000259" key="13">
    <source>
        <dbReference type="Pfam" id="PF03950"/>
    </source>
</evidence>
<dbReference type="GO" id="GO:0006424">
    <property type="term" value="P:glutamyl-tRNA aminoacylation"/>
    <property type="evidence" value="ECO:0007669"/>
    <property type="project" value="UniProtKB-UniRule"/>
</dbReference>
<dbReference type="Pfam" id="PF03950">
    <property type="entry name" value="tRNA-synt_1c_C"/>
    <property type="match status" value="1"/>
</dbReference>
<dbReference type="SUPFAM" id="SSF50715">
    <property type="entry name" value="Ribosomal protein L25-like"/>
    <property type="match status" value="1"/>
</dbReference>
<keyword evidence="3 9" id="KW-0436">Ligase</keyword>
<dbReference type="GO" id="GO:0005524">
    <property type="term" value="F:ATP binding"/>
    <property type="evidence" value="ECO:0007669"/>
    <property type="project" value="UniProtKB-UniRule"/>
</dbReference>
<feature type="domain" description="Glutamyl/glutaminyl-tRNA synthetase class Ib anti-codon binding" evidence="13">
    <location>
        <begin position="341"/>
        <end position="441"/>
    </location>
</feature>
<dbReference type="EMBL" id="RWGX01000006">
    <property type="protein sequence ID" value="RVU86748.1"/>
    <property type="molecule type" value="Genomic_DNA"/>
</dbReference>
<dbReference type="FunFam" id="2.40.240.10:FF:000001">
    <property type="entry name" value="Glutamine--tRNA ligase"/>
    <property type="match status" value="1"/>
</dbReference>
<feature type="domain" description="Glutamyl/glutaminyl-tRNA synthetase class Ib catalytic" evidence="12">
    <location>
        <begin position="27"/>
        <end position="338"/>
    </location>
</feature>
<feature type="binding site" evidence="9">
    <location>
        <position position="211"/>
    </location>
    <ligand>
        <name>L-glutamine</name>
        <dbReference type="ChEBI" id="CHEBI:58359"/>
    </ligand>
</feature>
<keyword evidence="2 9" id="KW-0963">Cytoplasm</keyword>
<gene>
    <name evidence="9" type="primary">glnS</name>
    <name evidence="15" type="ORF">EJB19_14385</name>
</gene>
<keyword evidence="7 9" id="KW-0030">Aminoacyl-tRNA synthetase</keyword>
<keyword evidence="4 9" id="KW-0547">Nucleotide-binding</keyword>
<dbReference type="PANTHER" id="PTHR43097:SF5">
    <property type="entry name" value="GLUTAMATE--TRNA LIGASE"/>
    <property type="match status" value="1"/>
</dbReference>
<evidence type="ECO:0000256" key="6">
    <source>
        <dbReference type="ARBA" id="ARBA00022917"/>
    </source>
</evidence>
<keyword evidence="6 9" id="KW-0648">Protein biosynthesis</keyword>
<dbReference type="InterPro" id="IPR014729">
    <property type="entry name" value="Rossmann-like_a/b/a_fold"/>
</dbReference>
<sequence>MSNTEKSLNFIEQIIEEDLKNGLSQDKLRFRFPPEPNGYLHVGHASAICLNFGLGLDYNAPVNLRFDDTNPSKEEQEYVDAIKRDVEWLGFQWDKECYASDYFQELYDWAVVLIKNGKAYVDNLSSEEMAKQKGTPTQPGVNSPNRDRSVEENLDLFTRMKNGEFPNGSYVLRAKIDMASPNMLMRDPLMYRIMHEYHHRTANQWCIYPMYDWAHGESDYMEQISHSFCTLEFLPHRELYDWFLNNIYDSSKTRPKQREFARRNLSHTVVSKRKLLQLVQEGHVTAWDDPRMSTISGMRRRGYTPASIRNFAKTIGIAKRTNLIDVSLLEFCVREDLNKTAPRVMAVLDPVKLVITNYPEGQEEWLEAENNPEEEVLTFRKVPFSKVLYIEREDFKEEADKKFFRLKLDGEVRLKNAYIIKAESVIKDEAGNIIEIHATYDADSRSGSGTEASKRKVKGTIHWVSANHAIEAEVRVYDRLFTHENPDGNKEVDFKEFINPNSLAVIKGYLEPSLASAKELEHFQFQRLGYFCVDKESTENQLVFNKTVGLKDTWAKVESKEE</sequence>
<evidence type="ECO:0000256" key="8">
    <source>
        <dbReference type="ARBA" id="ARBA00048270"/>
    </source>
</evidence>
<dbReference type="PROSITE" id="PS00178">
    <property type="entry name" value="AA_TRNA_LIGASE_I"/>
    <property type="match status" value="1"/>
</dbReference>
<name>A0AA94EZJ3_9FLAO</name>
<evidence type="ECO:0000259" key="14">
    <source>
        <dbReference type="Pfam" id="PF20974"/>
    </source>
</evidence>
<evidence type="ECO:0000313" key="15">
    <source>
        <dbReference type="EMBL" id="RVU86748.1"/>
    </source>
</evidence>
<feature type="binding site" evidence="9">
    <location>
        <position position="230"/>
    </location>
    <ligand>
        <name>ATP</name>
        <dbReference type="ChEBI" id="CHEBI:30616"/>
    </ligand>
</feature>
<dbReference type="InterPro" id="IPR001412">
    <property type="entry name" value="aa-tRNA-synth_I_CS"/>
</dbReference>
<dbReference type="EC" id="6.1.1.18" evidence="9"/>
<evidence type="ECO:0000256" key="2">
    <source>
        <dbReference type="ARBA" id="ARBA00022490"/>
    </source>
</evidence>
<feature type="compositionally biased region" description="Polar residues" evidence="11">
    <location>
        <begin position="134"/>
        <end position="144"/>
    </location>
</feature>
<dbReference type="PRINTS" id="PR00987">
    <property type="entry name" value="TRNASYNTHGLU"/>
</dbReference>
<dbReference type="FunFam" id="3.40.50.620:FF:000037">
    <property type="entry name" value="Glutamine--tRNA ligase cytoplasmic"/>
    <property type="match status" value="1"/>
</dbReference>
<dbReference type="InterPro" id="IPR000924">
    <property type="entry name" value="Glu/Gln-tRNA-synth"/>
</dbReference>
<dbReference type="HAMAP" id="MF_00126">
    <property type="entry name" value="Gln_tRNA_synth"/>
    <property type="match status" value="1"/>
</dbReference>
<dbReference type="InterPro" id="IPR050132">
    <property type="entry name" value="Gln/Glu-tRNA_Ligase"/>
</dbReference>
<feature type="binding site" evidence="9">
    <location>
        <position position="67"/>
    </location>
    <ligand>
        <name>L-glutamine</name>
        <dbReference type="ChEBI" id="CHEBI:58359"/>
    </ligand>
</feature>
<comment type="subcellular location">
    <subcellularLocation>
        <location evidence="9">Cytoplasm</location>
    </subcellularLocation>
</comment>
<evidence type="ECO:0000256" key="1">
    <source>
        <dbReference type="ARBA" id="ARBA00005594"/>
    </source>
</evidence>
<evidence type="ECO:0000256" key="4">
    <source>
        <dbReference type="ARBA" id="ARBA00022741"/>
    </source>
</evidence>
<dbReference type="InterPro" id="IPR011035">
    <property type="entry name" value="Ribosomal_bL25/Gln-tRNA_synth"/>
</dbReference>
<dbReference type="FunFam" id="1.10.1160.10:FF:000001">
    <property type="entry name" value="Glutamine--tRNA ligase"/>
    <property type="match status" value="1"/>
</dbReference>
<dbReference type="Gene3D" id="3.40.50.620">
    <property type="entry name" value="HUPs"/>
    <property type="match status" value="1"/>
</dbReference>
<dbReference type="PANTHER" id="PTHR43097">
    <property type="entry name" value="GLUTAMINE-TRNA LIGASE"/>
    <property type="match status" value="1"/>
</dbReference>
<dbReference type="InterPro" id="IPR020059">
    <property type="entry name" value="Glu/Gln-tRNA-synth_Ib_codon-bd"/>
</dbReference>
<comment type="catalytic activity">
    <reaction evidence="8 9">
        <text>tRNA(Gln) + L-glutamine + ATP = L-glutaminyl-tRNA(Gln) + AMP + diphosphate</text>
        <dbReference type="Rhea" id="RHEA:20121"/>
        <dbReference type="Rhea" id="RHEA-COMP:9662"/>
        <dbReference type="Rhea" id="RHEA-COMP:9681"/>
        <dbReference type="ChEBI" id="CHEBI:30616"/>
        <dbReference type="ChEBI" id="CHEBI:33019"/>
        <dbReference type="ChEBI" id="CHEBI:58359"/>
        <dbReference type="ChEBI" id="CHEBI:78442"/>
        <dbReference type="ChEBI" id="CHEBI:78521"/>
        <dbReference type="ChEBI" id="CHEBI:456215"/>
        <dbReference type="EC" id="6.1.1.18"/>
    </reaction>
</comment>
<feature type="domain" description="tRNA synthetases class I (E and Q) anti-codon binding" evidence="14">
    <location>
        <begin position="460"/>
        <end position="534"/>
    </location>
</feature>
<dbReference type="GO" id="GO:0005829">
    <property type="term" value="C:cytosol"/>
    <property type="evidence" value="ECO:0007669"/>
    <property type="project" value="TreeGrafter"/>
</dbReference>
<comment type="similarity">
    <text evidence="1 9 10">Belongs to the class-I aminoacyl-tRNA synthetase family.</text>
</comment>
<evidence type="ECO:0000256" key="11">
    <source>
        <dbReference type="SAM" id="MobiDB-lite"/>
    </source>
</evidence>
<keyword evidence="5 9" id="KW-0067">ATP-binding</keyword>
<comment type="caution">
    <text evidence="15">The sequence shown here is derived from an EMBL/GenBank/DDBJ whole genome shotgun (WGS) entry which is preliminary data.</text>
</comment>
<dbReference type="GO" id="GO:0006425">
    <property type="term" value="P:glutaminyl-tRNA aminoacylation"/>
    <property type="evidence" value="ECO:0007669"/>
    <property type="project" value="UniProtKB-UniRule"/>
</dbReference>
<feature type="binding site" evidence="9">
    <location>
        <begin position="35"/>
        <end position="37"/>
    </location>
    <ligand>
        <name>ATP</name>
        <dbReference type="ChEBI" id="CHEBI:30616"/>
    </ligand>
</feature>
<evidence type="ECO:0000259" key="12">
    <source>
        <dbReference type="Pfam" id="PF00749"/>
    </source>
</evidence>
<dbReference type="Gene3D" id="2.40.240.10">
    <property type="entry name" value="Ribosomal Protein L25, Chain P"/>
    <property type="match status" value="2"/>
</dbReference>
<dbReference type="FunFam" id="3.90.800.10:FF:000001">
    <property type="entry name" value="Glutamine--tRNA ligase"/>
    <property type="match status" value="1"/>
</dbReference>
<reference evidence="15" key="1">
    <citation type="submission" date="2018-12" db="EMBL/GenBank/DDBJ databases">
        <title>Draft genome sequence of Flaovobacterium columnare BGFS27 isolated from channel catfish in Alabama.</title>
        <authorList>
            <person name="Cai W."/>
            <person name="Arias C."/>
        </authorList>
    </citation>
    <scope>NUCLEOTIDE SEQUENCE [LARGE SCALE GENOMIC DNA]</scope>
    <source>
        <strain evidence="15">BGFS27</strain>
    </source>
</reference>
<comment type="caution">
    <text evidence="9">Lacks conserved residue(s) required for the propagation of feature annotation.</text>
</comment>
<dbReference type="InterPro" id="IPR020058">
    <property type="entry name" value="Glu/Gln-tRNA-synth_Ib_cat-dom"/>
</dbReference>
<dbReference type="InterPro" id="IPR049437">
    <property type="entry name" value="tRNA-synt_1c_C2"/>
</dbReference>
<feature type="region of interest" description="Disordered" evidence="11">
    <location>
        <begin position="129"/>
        <end position="148"/>
    </location>
</feature>
<dbReference type="RefSeq" id="WP_127822450.1">
    <property type="nucleotide sequence ID" value="NZ_RWGX02000013.1"/>
</dbReference>
<dbReference type="InterPro" id="IPR004514">
    <property type="entry name" value="Gln-tRNA-synth"/>
</dbReference>
<dbReference type="SUPFAM" id="SSF52374">
    <property type="entry name" value="Nucleotidylyl transferase"/>
    <property type="match status" value="1"/>
</dbReference>
<evidence type="ECO:0000256" key="9">
    <source>
        <dbReference type="HAMAP-Rule" id="MF_00126"/>
    </source>
</evidence>
<dbReference type="Pfam" id="PF00749">
    <property type="entry name" value="tRNA-synt_1c"/>
    <property type="match status" value="1"/>
</dbReference>
<dbReference type="NCBIfam" id="TIGR00440">
    <property type="entry name" value="glnS"/>
    <property type="match status" value="1"/>
</dbReference>
<comment type="subunit">
    <text evidence="9">Monomer.</text>
</comment>
<evidence type="ECO:0000256" key="3">
    <source>
        <dbReference type="ARBA" id="ARBA00022598"/>
    </source>
</evidence>
<dbReference type="AlphaFoldDB" id="A0AA94EZJ3"/>
<organism evidence="15">
    <name type="scientific">Flavobacterium columnare</name>
    <dbReference type="NCBI Taxonomy" id="996"/>
    <lineage>
        <taxon>Bacteria</taxon>
        <taxon>Pseudomonadati</taxon>
        <taxon>Bacteroidota</taxon>
        <taxon>Flavobacteriia</taxon>
        <taxon>Flavobacteriales</taxon>
        <taxon>Flavobacteriaceae</taxon>
        <taxon>Flavobacterium</taxon>
    </lineage>
</organism>
<evidence type="ECO:0000256" key="7">
    <source>
        <dbReference type="ARBA" id="ARBA00023146"/>
    </source>
</evidence>
<dbReference type="InterPro" id="IPR020056">
    <property type="entry name" value="Rbsml_bL25/Gln-tRNA_synth_N"/>
</dbReference>
<dbReference type="GO" id="GO:0004819">
    <property type="term" value="F:glutamine-tRNA ligase activity"/>
    <property type="evidence" value="ECO:0007669"/>
    <property type="project" value="UniProtKB-UniRule"/>
</dbReference>
<dbReference type="InterPro" id="IPR022861">
    <property type="entry name" value="Gln_tRNA_ligase_bac"/>
</dbReference>
<protein>
    <recommendedName>
        <fullName evidence="9">Glutamine--tRNA ligase</fullName>
        <ecNumber evidence="9">6.1.1.18</ecNumber>
    </recommendedName>
    <alternativeName>
        <fullName evidence="9">Glutaminyl-tRNA synthetase</fullName>
        <shortName evidence="9">GlnRS</shortName>
    </alternativeName>
</protein>
<dbReference type="Pfam" id="PF20974">
    <property type="entry name" value="tRNA-synt_1c_C2"/>
    <property type="match status" value="1"/>
</dbReference>
<feature type="binding site" evidence="9">
    <location>
        <begin position="270"/>
        <end position="272"/>
    </location>
    <ligand>
        <name>ATP</name>
        <dbReference type="ChEBI" id="CHEBI:30616"/>
    </ligand>
</feature>
<evidence type="ECO:0000256" key="10">
    <source>
        <dbReference type="RuleBase" id="RU363037"/>
    </source>
</evidence>
<proteinExistence type="inferred from homology"/>
<dbReference type="NCBIfam" id="NF011291">
    <property type="entry name" value="PRK14703.1"/>
    <property type="match status" value="1"/>
</dbReference>
<accession>A0AA94EZJ3</accession>
<evidence type="ECO:0000256" key="5">
    <source>
        <dbReference type="ARBA" id="ARBA00022840"/>
    </source>
</evidence>